<feature type="domain" description="Glutamine amidotransferase type-2" evidence="1">
    <location>
        <begin position="2"/>
        <end position="358"/>
    </location>
</feature>
<dbReference type="PROSITE" id="PS51278">
    <property type="entry name" value="GATASE_TYPE_2"/>
    <property type="match status" value="1"/>
</dbReference>
<protein>
    <recommendedName>
        <fullName evidence="1">Glutamine amidotransferase type-2 domain-containing protein</fullName>
    </recommendedName>
</protein>
<dbReference type="InterPro" id="IPR017932">
    <property type="entry name" value="GATase_2_dom"/>
</dbReference>
<gene>
    <name evidence="2" type="ORF">DAMNIGENAA_14750</name>
</gene>
<evidence type="ECO:0000259" key="1">
    <source>
        <dbReference type="PROSITE" id="PS51278"/>
    </source>
</evidence>
<organism evidence="2 3">
    <name type="scientific">Desulforhabdus amnigena</name>
    <dbReference type="NCBI Taxonomy" id="40218"/>
    <lineage>
        <taxon>Bacteria</taxon>
        <taxon>Pseudomonadati</taxon>
        <taxon>Thermodesulfobacteriota</taxon>
        <taxon>Syntrophobacteria</taxon>
        <taxon>Syntrophobacterales</taxon>
        <taxon>Syntrophobacteraceae</taxon>
        <taxon>Desulforhabdus</taxon>
    </lineage>
</organism>
<dbReference type="CDD" id="cd01907">
    <property type="entry name" value="GlxB"/>
    <property type="match status" value="1"/>
</dbReference>
<dbReference type="RefSeq" id="WP_281793314.1">
    <property type="nucleotide sequence ID" value="NZ_BSDR01000001.1"/>
</dbReference>
<sequence>MCRLFAVTSEEPQSPIMAIRALDVMREGHDGSGVGLFLSDLGGPFEELKGAPILSGIFTNEGMKRLDQFMINIGFMTKYKMSIKVPKTSPPPGVPKRDRYLIRAYEYPESWEGLSQEEIDYRLMMIRIQLRQMGDENQDMIVYSFWPDVIMIKELGDPMTVAEYLQLDREELQARVIMAQGRQNTNYAINLYACHPFFIQGISTMTNGENTAFIPIREFLSSRGFPGYMGYQSDSEVFTHILHYTMNRLGLGIEAYKHIITPLQDKDLEQHPNGGLLKELKHSCRRLIIDGPNCVIGVLPDKSVFMVQDRKKLRPGVVGGRPGLYAFSSEICGLDASIPDRDKSKDFQPMHLDTAIVRPDRQEVKICNQMDSLPLPH</sequence>
<comment type="caution">
    <text evidence="2">The sequence shown here is derived from an EMBL/GenBank/DDBJ whole genome shotgun (WGS) entry which is preliminary data.</text>
</comment>
<dbReference type="InterPro" id="IPR029055">
    <property type="entry name" value="Ntn_hydrolases_N"/>
</dbReference>
<evidence type="ECO:0000313" key="2">
    <source>
        <dbReference type="EMBL" id="GLI34042.1"/>
    </source>
</evidence>
<reference evidence="2" key="1">
    <citation type="submission" date="2022-12" db="EMBL/GenBank/DDBJ databases">
        <title>Reference genome sequencing for broad-spectrum identification of bacterial and archaeal isolates by mass spectrometry.</title>
        <authorList>
            <person name="Sekiguchi Y."/>
            <person name="Tourlousse D.M."/>
        </authorList>
    </citation>
    <scope>NUCLEOTIDE SEQUENCE</scope>
    <source>
        <strain evidence="2">ASRB1</strain>
    </source>
</reference>
<dbReference type="EMBL" id="BSDR01000001">
    <property type="protein sequence ID" value="GLI34042.1"/>
    <property type="molecule type" value="Genomic_DNA"/>
</dbReference>
<dbReference type="SUPFAM" id="SSF56235">
    <property type="entry name" value="N-terminal nucleophile aminohydrolases (Ntn hydrolases)"/>
    <property type="match status" value="1"/>
</dbReference>
<dbReference type="Gene3D" id="3.60.20.10">
    <property type="entry name" value="Glutamine Phosphoribosylpyrophosphate, subunit 1, domain 1"/>
    <property type="match status" value="1"/>
</dbReference>
<evidence type="ECO:0000313" key="3">
    <source>
        <dbReference type="Proteomes" id="UP001144372"/>
    </source>
</evidence>
<proteinExistence type="predicted"/>
<name>A0A9W6D0X5_9BACT</name>
<dbReference type="Proteomes" id="UP001144372">
    <property type="component" value="Unassembled WGS sequence"/>
</dbReference>
<dbReference type="AlphaFoldDB" id="A0A9W6D0X5"/>
<accession>A0A9W6D0X5</accession>
<keyword evidence="3" id="KW-1185">Reference proteome</keyword>